<evidence type="ECO:0000313" key="1">
    <source>
        <dbReference type="EMBL" id="KAG5495282.1"/>
    </source>
</evidence>
<gene>
    <name evidence="1" type="ORF">JKF63_02348</name>
</gene>
<name>A0A836H7V0_9TRYP</name>
<keyword evidence="2" id="KW-1185">Reference proteome</keyword>
<dbReference type="GeneID" id="94288454"/>
<reference evidence="1 2" key="1">
    <citation type="submission" date="2021-02" db="EMBL/GenBank/DDBJ databases">
        <title>Porcisia hertigi Genome sequencing and assembly.</title>
        <authorList>
            <person name="Almutairi H."/>
            <person name="Gatherer D."/>
        </authorList>
    </citation>
    <scope>NUCLEOTIDE SEQUENCE [LARGE SCALE GENOMIC DNA]</scope>
    <source>
        <strain evidence="1 2">C119</strain>
    </source>
</reference>
<comment type="caution">
    <text evidence="1">The sequence shown here is derived from an EMBL/GenBank/DDBJ whole genome shotgun (WGS) entry which is preliminary data.</text>
</comment>
<dbReference type="Proteomes" id="UP000674318">
    <property type="component" value="Unassembled WGS sequence"/>
</dbReference>
<proteinExistence type="predicted"/>
<dbReference type="OrthoDB" id="249432at2759"/>
<accession>A0A836H7V0</accession>
<sequence>MRRSSCSVDNGETLIRLDTSLLESRFDSLTQQWDADLRGIRTQIDVCTGDVRSIAADVNAIQHFLASYHHRQMLTALAANPGGTSGDVANAATEGVLDHFVANATDGSPTENVLGMVAVARRLLTENEALRALLDSATTAISMRTTGDGGLRQEMDQMQHQITQQSRVLQNISSSLGMLGLPIDIGTSEANDDCTSVRMNTFTTPTLDGDSTESLLSHSPLLLSFRRILLRDLTERLTSVVDQQSKDFHDAMAHLEGRLRGSQKGATAVVAAQPPGVIEELQATVLSLSKKIKSVQEQALNRDEFSSLMKTKADSLLLPTKADNAALTDLETRLGARFVELEERCAFADAERTEFRKLLRSLIAAQGHFRTSEIPPSSNEVSGANAQMQPTAFERVTLLGDILPGVGNGHAAPAPMPPSKRDGALADPRGATTPRQLYRVCGTSHSIGLHGVFPSSAAQSKNFNESTASQPRADRSVVAIGVTPTQGPYAAFVSEQLTRRHVASLPPLPYEKAPNL</sequence>
<evidence type="ECO:0000313" key="2">
    <source>
        <dbReference type="Proteomes" id="UP000674318"/>
    </source>
</evidence>
<dbReference type="EMBL" id="JAFJZO010000033">
    <property type="protein sequence ID" value="KAG5495282.1"/>
    <property type="molecule type" value="Genomic_DNA"/>
</dbReference>
<dbReference type="AlphaFoldDB" id="A0A836H7V0"/>
<organism evidence="1 2">
    <name type="scientific">Porcisia hertigi</name>
    <dbReference type="NCBI Taxonomy" id="2761500"/>
    <lineage>
        <taxon>Eukaryota</taxon>
        <taxon>Discoba</taxon>
        <taxon>Euglenozoa</taxon>
        <taxon>Kinetoplastea</taxon>
        <taxon>Metakinetoplastina</taxon>
        <taxon>Trypanosomatida</taxon>
        <taxon>Trypanosomatidae</taxon>
        <taxon>Leishmaniinae</taxon>
        <taxon>Porcisia</taxon>
    </lineage>
</organism>
<dbReference type="RefSeq" id="XP_067754534.1">
    <property type="nucleotide sequence ID" value="XM_067898377.1"/>
</dbReference>
<dbReference type="KEGG" id="phet:94288454"/>
<protein>
    <submittedName>
        <fullName evidence="1">Uncharacterized protein</fullName>
    </submittedName>
</protein>